<organism evidence="1 2">
    <name type="scientific">Ranatra chinensis</name>
    <dbReference type="NCBI Taxonomy" id="642074"/>
    <lineage>
        <taxon>Eukaryota</taxon>
        <taxon>Metazoa</taxon>
        <taxon>Ecdysozoa</taxon>
        <taxon>Arthropoda</taxon>
        <taxon>Hexapoda</taxon>
        <taxon>Insecta</taxon>
        <taxon>Pterygota</taxon>
        <taxon>Neoptera</taxon>
        <taxon>Paraneoptera</taxon>
        <taxon>Hemiptera</taxon>
        <taxon>Heteroptera</taxon>
        <taxon>Panheteroptera</taxon>
        <taxon>Nepomorpha</taxon>
        <taxon>Nepidae</taxon>
        <taxon>Ranatrinae</taxon>
        <taxon>Ranatra</taxon>
    </lineage>
</organism>
<dbReference type="Proteomes" id="UP001558652">
    <property type="component" value="Unassembled WGS sequence"/>
</dbReference>
<keyword evidence="2" id="KW-1185">Reference proteome</keyword>
<accession>A0ABD0YCX8</accession>
<sequence length="220" mass="23748">MASKRRNMFYGTRSWRRRKLISLGLFADNVVSYPNVLRAGVSGAAGADPPISWKFRWSGLPEDVISERQLPDWQIVESTPGLPADSTFGVPGGNVIRKHLGVSAMVRSILSVGRNCPLFSSSELLIITGGGHHAARSNTYILEREDTGNETNNTWSSQLSSVEDIRIKFQDPIADEDGDQMKTIQSEKIGIGALLVGSGGVAEAGHDLEAGRVASEPAED</sequence>
<evidence type="ECO:0000313" key="1">
    <source>
        <dbReference type="EMBL" id="KAL1128934.1"/>
    </source>
</evidence>
<proteinExistence type="predicted"/>
<reference evidence="1 2" key="1">
    <citation type="submission" date="2024-07" db="EMBL/GenBank/DDBJ databases">
        <title>Chromosome-level genome assembly of the water stick insect Ranatra chinensis (Heteroptera: Nepidae).</title>
        <authorList>
            <person name="Liu X."/>
        </authorList>
    </citation>
    <scope>NUCLEOTIDE SEQUENCE [LARGE SCALE GENOMIC DNA]</scope>
    <source>
        <strain evidence="1">Cailab_2021Rc</strain>
        <tissue evidence="1">Muscle</tissue>
    </source>
</reference>
<evidence type="ECO:0000313" key="2">
    <source>
        <dbReference type="Proteomes" id="UP001558652"/>
    </source>
</evidence>
<name>A0ABD0YCX8_9HEMI</name>
<comment type="caution">
    <text evidence="1">The sequence shown here is derived from an EMBL/GenBank/DDBJ whole genome shotgun (WGS) entry which is preliminary data.</text>
</comment>
<dbReference type="EMBL" id="JBFDAA010000009">
    <property type="protein sequence ID" value="KAL1128934.1"/>
    <property type="molecule type" value="Genomic_DNA"/>
</dbReference>
<protein>
    <submittedName>
        <fullName evidence="1">Uncharacterized protein</fullName>
    </submittedName>
</protein>
<dbReference type="AlphaFoldDB" id="A0ABD0YCX8"/>
<gene>
    <name evidence="1" type="ORF">AAG570_013468</name>
</gene>